<dbReference type="STRING" id="1437874.CSPHI_03915"/>
<keyword evidence="4" id="KW-1015">Disulfide bond</keyword>
<gene>
    <name evidence="6" type="ORF">CSPHI_03915</name>
</gene>
<evidence type="ECO:0000313" key="6">
    <source>
        <dbReference type="EMBL" id="APT90348.1"/>
    </source>
</evidence>
<dbReference type="SMART" id="SM01110">
    <property type="entry name" value="Cutinase"/>
    <property type="match status" value="1"/>
</dbReference>
<comment type="similarity">
    <text evidence="1">Belongs to the cutinase family.</text>
</comment>
<dbReference type="SUPFAM" id="SSF53474">
    <property type="entry name" value="alpha/beta-Hydrolases"/>
    <property type="match status" value="1"/>
</dbReference>
<evidence type="ECO:0000256" key="3">
    <source>
        <dbReference type="ARBA" id="ARBA00022801"/>
    </source>
</evidence>
<reference evidence="6 7" key="1">
    <citation type="submission" date="2014-08" db="EMBL/GenBank/DDBJ databases">
        <title>Complete genome sequence of Corynebacterium sphenisci CECT 5990(T) (=DSM 44792(T)), isolated from healthy wild penguins.</title>
        <authorList>
            <person name="Ruckert C."/>
            <person name="Albersmeier A."/>
            <person name="Winkler A."/>
            <person name="Kalinowski J."/>
        </authorList>
    </citation>
    <scope>NUCLEOTIDE SEQUENCE [LARGE SCALE GENOMIC DNA]</scope>
    <source>
        <strain evidence="6 7">DSM 44792</strain>
    </source>
</reference>
<dbReference type="EMBL" id="CP009248">
    <property type="protein sequence ID" value="APT90348.1"/>
    <property type="molecule type" value="Genomic_DNA"/>
</dbReference>
<evidence type="ECO:0000256" key="1">
    <source>
        <dbReference type="ARBA" id="ARBA00007534"/>
    </source>
</evidence>
<protein>
    <recommendedName>
        <fullName evidence="8">Cutinase</fullName>
    </recommendedName>
</protein>
<dbReference type="Pfam" id="PF01083">
    <property type="entry name" value="Cutinase"/>
    <property type="match status" value="1"/>
</dbReference>
<keyword evidence="7" id="KW-1185">Reference proteome</keyword>
<dbReference type="OrthoDB" id="4402524at2"/>
<keyword evidence="3" id="KW-0378">Hydrolase</keyword>
<dbReference type="InterPro" id="IPR000675">
    <property type="entry name" value="Cutinase/axe"/>
</dbReference>
<feature type="signal peptide" evidence="5">
    <location>
        <begin position="1"/>
        <end position="29"/>
    </location>
</feature>
<name>A0A1L7CWZ9_9CORY</name>
<dbReference type="AlphaFoldDB" id="A0A1L7CWZ9"/>
<dbReference type="Gene3D" id="3.40.50.1820">
    <property type="entry name" value="alpha/beta hydrolase"/>
    <property type="match status" value="1"/>
</dbReference>
<dbReference type="RefSeq" id="WP_075691579.1">
    <property type="nucleotide sequence ID" value="NZ_CP009248.1"/>
</dbReference>
<dbReference type="InterPro" id="IPR029058">
    <property type="entry name" value="AB_hydrolase_fold"/>
</dbReference>
<evidence type="ECO:0000313" key="7">
    <source>
        <dbReference type="Proteomes" id="UP000185469"/>
    </source>
</evidence>
<proteinExistence type="inferred from homology"/>
<dbReference type="PANTHER" id="PTHR33630:SF9">
    <property type="entry name" value="CUTINASE 4"/>
    <property type="match status" value="1"/>
</dbReference>
<accession>A0A1L7CWZ9</accession>
<sequence>MRPVRLRPRLLACAAAALLAAGAPAPAAALPGGAAGEAPAQPAQVDPPLLPPVLWSDSERIAGRGGGADPGCAPVTLVAVPGTGETNEVRDPDVAHGRITPGLAADLRAALGERAVRAVWLPYPSDAVATMGYAESRARGLAALHRLLGELAAACPGTRLALAGYSQGADILAGFAADLGRGAAAVPADRIAAVAVFGNPRRGMAGAQAAGTAEPGGVGVLGPAPAGWGPLAGRVLDACNAGDLWCESTPALRAVAGELTAASLNPARAGESLPALGGAGRAAARAAAADPSALPAAAGSAARVAAFLATGQAAHTRYEEDLDGAGSARAAAAAFLLARLR</sequence>
<organism evidence="6 7">
    <name type="scientific">Corynebacterium sphenisci DSM 44792</name>
    <dbReference type="NCBI Taxonomy" id="1437874"/>
    <lineage>
        <taxon>Bacteria</taxon>
        <taxon>Bacillati</taxon>
        <taxon>Actinomycetota</taxon>
        <taxon>Actinomycetes</taxon>
        <taxon>Mycobacteriales</taxon>
        <taxon>Corynebacteriaceae</taxon>
        <taxon>Corynebacterium</taxon>
    </lineage>
</organism>
<evidence type="ECO:0000256" key="2">
    <source>
        <dbReference type="ARBA" id="ARBA00022487"/>
    </source>
</evidence>
<feature type="chain" id="PRO_5013358353" description="Cutinase" evidence="5">
    <location>
        <begin position="30"/>
        <end position="341"/>
    </location>
</feature>
<evidence type="ECO:0000256" key="5">
    <source>
        <dbReference type="SAM" id="SignalP"/>
    </source>
</evidence>
<dbReference type="Proteomes" id="UP000185469">
    <property type="component" value="Chromosome"/>
</dbReference>
<evidence type="ECO:0000256" key="4">
    <source>
        <dbReference type="ARBA" id="ARBA00023157"/>
    </source>
</evidence>
<keyword evidence="5" id="KW-0732">Signal</keyword>
<evidence type="ECO:0008006" key="8">
    <source>
        <dbReference type="Google" id="ProtNLM"/>
    </source>
</evidence>
<keyword evidence="2" id="KW-0719">Serine esterase</keyword>
<dbReference type="GO" id="GO:0052689">
    <property type="term" value="F:carboxylic ester hydrolase activity"/>
    <property type="evidence" value="ECO:0007669"/>
    <property type="project" value="UniProtKB-KW"/>
</dbReference>
<dbReference type="KEGG" id="csph:CSPHI_03915"/>
<dbReference type="PANTHER" id="PTHR33630">
    <property type="entry name" value="CUTINASE RV1984C-RELATED-RELATED"/>
    <property type="match status" value="1"/>
</dbReference>